<protein>
    <submittedName>
        <fullName evidence="1">Uncharacterized protein</fullName>
    </submittedName>
</protein>
<accession>A0ACB7SHL5</accession>
<name>A0ACB7SHL5_HYAAI</name>
<organism evidence="1 2">
    <name type="scientific">Hyalomma asiaticum</name>
    <name type="common">Tick</name>
    <dbReference type="NCBI Taxonomy" id="266040"/>
    <lineage>
        <taxon>Eukaryota</taxon>
        <taxon>Metazoa</taxon>
        <taxon>Ecdysozoa</taxon>
        <taxon>Arthropoda</taxon>
        <taxon>Chelicerata</taxon>
        <taxon>Arachnida</taxon>
        <taxon>Acari</taxon>
        <taxon>Parasitiformes</taxon>
        <taxon>Ixodida</taxon>
        <taxon>Ixodoidea</taxon>
        <taxon>Ixodidae</taxon>
        <taxon>Hyalomminae</taxon>
        <taxon>Hyalomma</taxon>
    </lineage>
</organism>
<evidence type="ECO:0000313" key="2">
    <source>
        <dbReference type="Proteomes" id="UP000821845"/>
    </source>
</evidence>
<dbReference type="Proteomes" id="UP000821845">
    <property type="component" value="Chromosome 4"/>
</dbReference>
<proteinExistence type="predicted"/>
<comment type="caution">
    <text evidence="1">The sequence shown here is derived from an EMBL/GenBank/DDBJ whole genome shotgun (WGS) entry which is preliminary data.</text>
</comment>
<reference evidence="1" key="1">
    <citation type="submission" date="2020-05" db="EMBL/GenBank/DDBJ databases">
        <title>Large-scale comparative analyses of tick genomes elucidate their genetic diversity and vector capacities.</title>
        <authorList>
            <person name="Jia N."/>
            <person name="Wang J."/>
            <person name="Shi W."/>
            <person name="Du L."/>
            <person name="Sun Y."/>
            <person name="Zhan W."/>
            <person name="Jiang J."/>
            <person name="Wang Q."/>
            <person name="Zhang B."/>
            <person name="Ji P."/>
            <person name="Sakyi L.B."/>
            <person name="Cui X."/>
            <person name="Yuan T."/>
            <person name="Jiang B."/>
            <person name="Yang W."/>
            <person name="Lam T.T.-Y."/>
            <person name="Chang Q."/>
            <person name="Ding S."/>
            <person name="Wang X."/>
            <person name="Zhu J."/>
            <person name="Ruan X."/>
            <person name="Zhao L."/>
            <person name="Wei J."/>
            <person name="Que T."/>
            <person name="Du C."/>
            <person name="Cheng J."/>
            <person name="Dai P."/>
            <person name="Han X."/>
            <person name="Huang E."/>
            <person name="Gao Y."/>
            <person name="Liu J."/>
            <person name="Shao H."/>
            <person name="Ye R."/>
            <person name="Li L."/>
            <person name="Wei W."/>
            <person name="Wang X."/>
            <person name="Wang C."/>
            <person name="Yang T."/>
            <person name="Huo Q."/>
            <person name="Li W."/>
            <person name="Guo W."/>
            <person name="Chen H."/>
            <person name="Zhou L."/>
            <person name="Ni X."/>
            <person name="Tian J."/>
            <person name="Zhou Y."/>
            <person name="Sheng Y."/>
            <person name="Liu T."/>
            <person name="Pan Y."/>
            <person name="Xia L."/>
            <person name="Li J."/>
            <person name="Zhao F."/>
            <person name="Cao W."/>
        </authorList>
    </citation>
    <scope>NUCLEOTIDE SEQUENCE</scope>
    <source>
        <strain evidence="1">Hyas-2018</strain>
    </source>
</reference>
<dbReference type="EMBL" id="CM023484">
    <property type="protein sequence ID" value="KAH6934456.1"/>
    <property type="molecule type" value="Genomic_DNA"/>
</dbReference>
<evidence type="ECO:0000313" key="1">
    <source>
        <dbReference type="EMBL" id="KAH6934456.1"/>
    </source>
</evidence>
<gene>
    <name evidence="1" type="ORF">HPB50_024528</name>
</gene>
<sequence length="115" mass="11188">MPPVSRLGARGLAAVPLQPAGVAGARDPGFCIPGGRKGGCGCSPEAFLPLAVGPLSAPPSSSSCYFASGEVADPPRSGLASARRAASASVTRLAAGAGWRASRPGGSAARCEISL</sequence>
<keyword evidence="2" id="KW-1185">Reference proteome</keyword>